<dbReference type="PROSITE" id="PS50893">
    <property type="entry name" value="ABC_TRANSPORTER_2"/>
    <property type="match status" value="2"/>
</dbReference>
<comment type="subcellular location">
    <subcellularLocation>
        <location evidence="1">Cell membrane</location>
        <topology evidence="1">Peripheral membrane protein</topology>
    </subcellularLocation>
</comment>
<dbReference type="InterPro" id="IPR003439">
    <property type="entry name" value="ABC_transporter-like_ATP-bd"/>
</dbReference>
<dbReference type="PANTHER" id="PTHR43790:SF3">
    <property type="entry name" value="D-ALLOSE IMPORT ATP-BINDING PROTEIN ALSA-RELATED"/>
    <property type="match status" value="1"/>
</dbReference>
<evidence type="ECO:0000256" key="9">
    <source>
        <dbReference type="ARBA" id="ARBA00023136"/>
    </source>
</evidence>
<dbReference type="EMBL" id="DRTT01000142">
    <property type="protein sequence ID" value="HHF98853.1"/>
    <property type="molecule type" value="Genomic_DNA"/>
</dbReference>
<proteinExistence type="predicted"/>
<keyword evidence="8" id="KW-1278">Translocase</keyword>
<keyword evidence="7 11" id="KW-0067">ATP-binding</keyword>
<evidence type="ECO:0000256" key="5">
    <source>
        <dbReference type="ARBA" id="ARBA00022737"/>
    </source>
</evidence>
<keyword evidence="3" id="KW-1003">Cell membrane</keyword>
<protein>
    <submittedName>
        <fullName evidence="11">Sugar ABC transporter ATP-binding protein</fullName>
    </submittedName>
</protein>
<feature type="domain" description="ABC transporter" evidence="10">
    <location>
        <begin position="2"/>
        <end position="239"/>
    </location>
</feature>
<evidence type="ECO:0000256" key="7">
    <source>
        <dbReference type="ARBA" id="ARBA00022840"/>
    </source>
</evidence>
<keyword evidence="5" id="KW-0677">Repeat</keyword>
<dbReference type="SMART" id="SM00382">
    <property type="entry name" value="AAA"/>
    <property type="match status" value="2"/>
</dbReference>
<evidence type="ECO:0000256" key="2">
    <source>
        <dbReference type="ARBA" id="ARBA00022448"/>
    </source>
</evidence>
<keyword evidence="9" id="KW-0472">Membrane</keyword>
<dbReference type="PROSITE" id="PS00211">
    <property type="entry name" value="ABC_TRANSPORTER_1"/>
    <property type="match status" value="1"/>
</dbReference>
<dbReference type="Proteomes" id="UP000886070">
    <property type="component" value="Unassembled WGS sequence"/>
</dbReference>
<evidence type="ECO:0000256" key="1">
    <source>
        <dbReference type="ARBA" id="ARBA00004202"/>
    </source>
</evidence>
<evidence type="ECO:0000256" key="6">
    <source>
        <dbReference type="ARBA" id="ARBA00022741"/>
    </source>
</evidence>
<dbReference type="InterPro" id="IPR017871">
    <property type="entry name" value="ABC_transporter-like_CS"/>
</dbReference>
<gene>
    <name evidence="11" type="ORF">ENL39_05135</name>
</gene>
<keyword evidence="4" id="KW-0762">Sugar transport</keyword>
<organism evidence="11">
    <name type="scientific">Aerophobetes bacterium</name>
    <dbReference type="NCBI Taxonomy" id="2030807"/>
    <lineage>
        <taxon>Bacteria</taxon>
        <taxon>Candidatus Aerophobota</taxon>
    </lineage>
</organism>
<dbReference type="GO" id="GO:0005886">
    <property type="term" value="C:plasma membrane"/>
    <property type="evidence" value="ECO:0007669"/>
    <property type="project" value="UniProtKB-SubCell"/>
</dbReference>
<dbReference type="InterPro" id="IPR027417">
    <property type="entry name" value="P-loop_NTPase"/>
</dbReference>
<dbReference type="PANTHER" id="PTHR43790">
    <property type="entry name" value="CARBOHYDRATE TRANSPORT ATP-BINDING PROTEIN MG119-RELATED"/>
    <property type="match status" value="1"/>
</dbReference>
<reference evidence="11" key="1">
    <citation type="journal article" date="2020" name="mSystems">
        <title>Genome- and Community-Level Interaction Insights into Carbon Utilization and Element Cycling Functions of Hydrothermarchaeota in Hydrothermal Sediment.</title>
        <authorList>
            <person name="Zhou Z."/>
            <person name="Liu Y."/>
            <person name="Xu W."/>
            <person name="Pan J."/>
            <person name="Luo Z.H."/>
            <person name="Li M."/>
        </authorList>
    </citation>
    <scope>NUCLEOTIDE SEQUENCE [LARGE SCALE GENOMIC DNA]</scope>
    <source>
        <strain evidence="11">HyVt-92</strain>
    </source>
</reference>
<dbReference type="FunFam" id="3.40.50.300:FF:000127">
    <property type="entry name" value="Ribose import ATP-binding protein RbsA"/>
    <property type="match status" value="1"/>
</dbReference>
<name>A0A7V5HZK1_UNCAE</name>
<dbReference type="Gene3D" id="3.40.50.300">
    <property type="entry name" value="P-loop containing nucleotide triphosphate hydrolases"/>
    <property type="match status" value="2"/>
</dbReference>
<evidence type="ECO:0000256" key="4">
    <source>
        <dbReference type="ARBA" id="ARBA00022597"/>
    </source>
</evidence>
<dbReference type="InterPro" id="IPR003593">
    <property type="entry name" value="AAA+_ATPase"/>
</dbReference>
<dbReference type="CDD" id="cd03215">
    <property type="entry name" value="ABC_Carb_Monos_II"/>
    <property type="match status" value="1"/>
</dbReference>
<keyword evidence="6" id="KW-0547">Nucleotide-binding</keyword>
<dbReference type="CDD" id="cd03216">
    <property type="entry name" value="ABC_Carb_Monos_I"/>
    <property type="match status" value="1"/>
</dbReference>
<feature type="domain" description="ABC transporter" evidence="10">
    <location>
        <begin position="248"/>
        <end position="496"/>
    </location>
</feature>
<comment type="caution">
    <text evidence="11">The sequence shown here is derived from an EMBL/GenBank/DDBJ whole genome shotgun (WGS) entry which is preliminary data.</text>
</comment>
<dbReference type="AlphaFoldDB" id="A0A7V5HZK1"/>
<sequence length="501" mass="56752">MLEARGVSKFFPGVKALDNVSVSFNSGQVHALLGENGAGKSTFIKIIAGVYKPDRGKILFNNQIYEVDSPLEALQKGIYTVYQEPQVIPQATVAENMMLNNLPRKGRMGIVDWRKVNEVAGKYLEAVGLDVSPTTRVIKLTPAQRHLMQVAKALLFQSKVLLLDEPTASLPEQEVEQLFKLINKLKQEGVLIIFVTHILEEVFEICDRVSIFRDGKCVRTDDIENLSKQEIIKLMIGREEHLESLGTLKVEKDRKVLEVRNLTRENKVYNVSFELFKGEILGFYGLVGSGRTELARIIIGDDRYDKGEILVNGKKAKINSVYDALSRYKIGYITEDRRRDGLLLNDTVMTNITITVWDKICNKFRIIPKTREEEVAKLQVEDLDIKITSLNQRVNTLSGGNQQKVNVAKWLAARCDILIFDEPTTGIDVGAREYFVKLIWKLAREGKSIILISSDMAEIIRLAERILVFSNKRVIGEIDNSSKDYKEISQKIAKYLFVQAN</sequence>
<dbReference type="SUPFAM" id="SSF52540">
    <property type="entry name" value="P-loop containing nucleoside triphosphate hydrolases"/>
    <property type="match status" value="2"/>
</dbReference>
<evidence type="ECO:0000259" key="10">
    <source>
        <dbReference type="PROSITE" id="PS50893"/>
    </source>
</evidence>
<dbReference type="GO" id="GO:0005524">
    <property type="term" value="F:ATP binding"/>
    <property type="evidence" value="ECO:0007669"/>
    <property type="project" value="UniProtKB-KW"/>
</dbReference>
<evidence type="ECO:0000256" key="8">
    <source>
        <dbReference type="ARBA" id="ARBA00022967"/>
    </source>
</evidence>
<keyword evidence="2" id="KW-0813">Transport</keyword>
<dbReference type="Pfam" id="PF00005">
    <property type="entry name" value="ABC_tran"/>
    <property type="match status" value="2"/>
</dbReference>
<evidence type="ECO:0000256" key="3">
    <source>
        <dbReference type="ARBA" id="ARBA00022475"/>
    </source>
</evidence>
<accession>A0A7V5HZK1</accession>
<evidence type="ECO:0000313" key="11">
    <source>
        <dbReference type="EMBL" id="HHF98853.1"/>
    </source>
</evidence>
<dbReference type="GO" id="GO:0016887">
    <property type="term" value="F:ATP hydrolysis activity"/>
    <property type="evidence" value="ECO:0007669"/>
    <property type="project" value="InterPro"/>
</dbReference>
<dbReference type="InterPro" id="IPR050107">
    <property type="entry name" value="ABC_carbohydrate_import_ATPase"/>
</dbReference>